<evidence type="ECO:0000259" key="1">
    <source>
        <dbReference type="Pfam" id="PF00128"/>
    </source>
</evidence>
<evidence type="ECO:0000313" key="3">
    <source>
        <dbReference type="Proteomes" id="UP001161438"/>
    </source>
</evidence>
<feature type="domain" description="Glycosyl hydrolase family 13 catalytic" evidence="1">
    <location>
        <begin position="2"/>
        <end position="72"/>
    </location>
</feature>
<evidence type="ECO:0000313" key="2">
    <source>
        <dbReference type="EMBL" id="CAI4038663.1"/>
    </source>
</evidence>
<dbReference type="RefSeq" id="XP_056081778.1">
    <property type="nucleotide sequence ID" value="XM_056222048.1"/>
</dbReference>
<organism evidence="2 3">
    <name type="scientific">Saccharomyces mikatae IFO 1815</name>
    <dbReference type="NCBI Taxonomy" id="226126"/>
    <lineage>
        <taxon>Eukaryota</taxon>
        <taxon>Fungi</taxon>
        <taxon>Dikarya</taxon>
        <taxon>Ascomycota</taxon>
        <taxon>Saccharomycotina</taxon>
        <taxon>Saccharomycetes</taxon>
        <taxon>Saccharomycetales</taxon>
        <taxon>Saccharomycetaceae</taxon>
        <taxon>Saccharomyces</taxon>
    </lineage>
</organism>
<accession>A0AA35IY44</accession>
<dbReference type="EMBL" id="OX365762">
    <property type="protein sequence ID" value="CAI4038663.1"/>
    <property type="molecule type" value="Genomic_DNA"/>
</dbReference>
<gene>
    <name evidence="2" type="primary">SMKI06G0080</name>
    <name evidence="2" type="ORF">SMKI_06G0080</name>
</gene>
<dbReference type="GO" id="GO:0005975">
    <property type="term" value="P:carbohydrate metabolic process"/>
    <property type="evidence" value="ECO:0007669"/>
    <property type="project" value="InterPro"/>
</dbReference>
<protein>
    <recommendedName>
        <fullName evidence="1">Glycosyl hydrolase family 13 catalytic domain-containing protein</fullName>
    </recommendedName>
</protein>
<proteinExistence type="predicted"/>
<dbReference type="InterPro" id="IPR017853">
    <property type="entry name" value="GH"/>
</dbReference>
<dbReference type="InterPro" id="IPR006047">
    <property type="entry name" value="GH13_cat_dom"/>
</dbReference>
<dbReference type="Gene3D" id="3.20.20.80">
    <property type="entry name" value="Glycosidases"/>
    <property type="match status" value="1"/>
</dbReference>
<dbReference type="GeneID" id="80917874"/>
<reference evidence="2" key="1">
    <citation type="submission" date="2022-10" db="EMBL/GenBank/DDBJ databases">
        <authorList>
            <person name="Byrne P K."/>
        </authorList>
    </citation>
    <scope>NUCLEOTIDE SEQUENCE</scope>
    <source>
        <strain evidence="2">IFO1815</strain>
    </source>
</reference>
<dbReference type="Proteomes" id="UP001161438">
    <property type="component" value="Chromosome 6"/>
</dbReference>
<sequence length="163" mass="19036">MRKFFEALALISRDHERTPFPWTGEEPWLDTNESFRDGINAEAELKDKDSVFFFWKKALQVRKEHNDILVYGHTLQFFDLDNDILFMFTKDMDSKKKVLPFSISVATTQISKSLIKGLLELYFPATLQNQMASRVPYSNGKEGFTHKVMMALVFIFVCFCRDS</sequence>
<keyword evidence="3" id="KW-1185">Reference proteome</keyword>
<name>A0AA35IY44_SACMI</name>
<dbReference type="Pfam" id="PF00128">
    <property type="entry name" value="Alpha-amylase"/>
    <property type="match status" value="1"/>
</dbReference>
<dbReference type="AlphaFoldDB" id="A0AA35IY44"/>
<dbReference type="SUPFAM" id="SSF51445">
    <property type="entry name" value="(Trans)glycosidases"/>
    <property type="match status" value="1"/>
</dbReference>